<gene>
    <name evidence="2" type="ORF">C7B77_21115</name>
</gene>
<dbReference type="InterPro" id="IPR012349">
    <property type="entry name" value="Split_barrel_FMN-bd"/>
</dbReference>
<dbReference type="Proteomes" id="UP000238937">
    <property type="component" value="Unassembled WGS sequence"/>
</dbReference>
<organism evidence="2 3">
    <name type="scientific">Chamaesiphon polymorphus CCALA 037</name>
    <dbReference type="NCBI Taxonomy" id="2107692"/>
    <lineage>
        <taxon>Bacteria</taxon>
        <taxon>Bacillati</taxon>
        <taxon>Cyanobacteriota</taxon>
        <taxon>Cyanophyceae</taxon>
        <taxon>Gomontiellales</taxon>
        <taxon>Chamaesiphonaceae</taxon>
        <taxon>Chamaesiphon</taxon>
    </lineage>
</organism>
<dbReference type="InterPro" id="IPR024624">
    <property type="entry name" value="Pyridox_Oxase_Alr4036_FMN-bd"/>
</dbReference>
<dbReference type="NCBIfam" id="TIGR04026">
    <property type="entry name" value="PPOX_FMN_cyano"/>
    <property type="match status" value="1"/>
</dbReference>
<dbReference type="GO" id="GO:0010181">
    <property type="term" value="F:FMN binding"/>
    <property type="evidence" value="ECO:0007669"/>
    <property type="project" value="InterPro"/>
</dbReference>
<dbReference type="PANTHER" id="PTHR28243:SF1">
    <property type="entry name" value="PYRIDOXAMINE 5'-PHOSPHATE OXIDASE ALR4036 FAMILY FMN-BINDING DOMAIN-CONTAINING PROTEIN"/>
    <property type="match status" value="1"/>
</dbReference>
<evidence type="ECO:0000313" key="2">
    <source>
        <dbReference type="EMBL" id="PSB51833.1"/>
    </source>
</evidence>
<evidence type="ECO:0000259" key="1">
    <source>
        <dbReference type="Pfam" id="PF12766"/>
    </source>
</evidence>
<dbReference type="SUPFAM" id="SSF50475">
    <property type="entry name" value="FMN-binding split barrel"/>
    <property type="match status" value="1"/>
</dbReference>
<dbReference type="Gene3D" id="2.30.110.10">
    <property type="entry name" value="Electron Transport, Fmn-binding Protein, Chain A"/>
    <property type="match status" value="1"/>
</dbReference>
<name>A0A2T1G3M2_9CYAN</name>
<dbReference type="EMBL" id="PVWO01000345">
    <property type="protein sequence ID" value="PSB51833.1"/>
    <property type="molecule type" value="Genomic_DNA"/>
</dbReference>
<dbReference type="AlphaFoldDB" id="A0A2T1G3M2"/>
<accession>A0A2T1G3M2</accession>
<dbReference type="RefSeq" id="WP_106309477.1">
    <property type="nucleotide sequence ID" value="NZ_PVWO01000345.1"/>
</dbReference>
<dbReference type="Pfam" id="PF12766">
    <property type="entry name" value="Pyridox_oxase_2"/>
    <property type="match status" value="1"/>
</dbReference>
<sequence length="196" mass="22272">MNDSLPPWRSPIARALHRNRSSPQARYFQLATVDIDLRPHNRTLVFRGWLEPGSQLQSVTDVRSSKATNLLAGASLLAEACWYFPETREQFRLSGTLRLVTAECTTISDYEARQQVWKQMSDAGRIQFEWGTPGAARSAPETFNPLQPDPQQPSANFCLLLLAVTKVVQLELRGDPQNCYSYEILDGQWYMRSINP</sequence>
<dbReference type="InterPro" id="IPR024015">
    <property type="entry name" value="Pyridox_Oxase_FMN-dep_Alr4036"/>
</dbReference>
<reference evidence="2 3" key="1">
    <citation type="submission" date="2018-03" db="EMBL/GenBank/DDBJ databases">
        <title>The ancient ancestry and fast evolution of plastids.</title>
        <authorList>
            <person name="Moore K.R."/>
            <person name="Magnabosco C."/>
            <person name="Momper L."/>
            <person name="Gold D.A."/>
            <person name="Bosak T."/>
            <person name="Fournier G.P."/>
        </authorList>
    </citation>
    <scope>NUCLEOTIDE SEQUENCE [LARGE SCALE GENOMIC DNA]</scope>
    <source>
        <strain evidence="2 3">CCALA 037</strain>
    </source>
</reference>
<evidence type="ECO:0000313" key="3">
    <source>
        <dbReference type="Proteomes" id="UP000238937"/>
    </source>
</evidence>
<dbReference type="OrthoDB" id="5736591at2"/>
<dbReference type="PANTHER" id="PTHR28243">
    <property type="entry name" value="AGL049CP"/>
    <property type="match status" value="1"/>
</dbReference>
<protein>
    <submittedName>
        <fullName evidence="2">Pyridoxamine 5'-phosphate oxidase</fullName>
    </submittedName>
</protein>
<comment type="caution">
    <text evidence="2">The sequence shown here is derived from an EMBL/GenBank/DDBJ whole genome shotgun (WGS) entry which is preliminary data.</text>
</comment>
<keyword evidence="3" id="KW-1185">Reference proteome</keyword>
<feature type="domain" description="Pyridoxamine 5'-phosphate oxidase Alr4036 family FMN-binding" evidence="1">
    <location>
        <begin position="6"/>
        <end position="100"/>
    </location>
</feature>
<proteinExistence type="predicted"/>